<comment type="caution">
    <text evidence="1">The sequence shown here is derived from an EMBL/GenBank/DDBJ whole genome shotgun (WGS) entry which is preliminary data.</text>
</comment>
<sequence>EKLTIANDIAQGLKYLHDIGILHKRLKIKISNPAFLELNIEVSSSVSLQRDIVFLDPEVIKNRYSELTSASDIYSLGIIMWSISSRKFPFEGITDQKTLVDQIVVKNMREQPDNNISPTYSDLYQRCWYFDRSKRPTMDIVCKQLEVMLQEEQNPDSILDAPEISQRNIEASEISQRNIEASEISQHNNNDPEIPGDSIPYNGKSSGKTSFRNRFRTKSTRKSKKCSGKTFFRNMFRIKSTRKSKEKSPEKLTET</sequence>
<proteinExistence type="predicted"/>
<protein>
    <submittedName>
        <fullName evidence="1">12112_t:CDS:1</fullName>
    </submittedName>
</protein>
<dbReference type="Proteomes" id="UP000789920">
    <property type="component" value="Unassembled WGS sequence"/>
</dbReference>
<evidence type="ECO:0000313" key="2">
    <source>
        <dbReference type="Proteomes" id="UP000789920"/>
    </source>
</evidence>
<keyword evidence="2" id="KW-1185">Reference proteome</keyword>
<feature type="non-terminal residue" evidence="1">
    <location>
        <position position="1"/>
    </location>
</feature>
<name>A0ACA9SBZ5_9GLOM</name>
<organism evidence="1 2">
    <name type="scientific">Racocetra persica</name>
    <dbReference type="NCBI Taxonomy" id="160502"/>
    <lineage>
        <taxon>Eukaryota</taxon>
        <taxon>Fungi</taxon>
        <taxon>Fungi incertae sedis</taxon>
        <taxon>Mucoromycota</taxon>
        <taxon>Glomeromycotina</taxon>
        <taxon>Glomeromycetes</taxon>
        <taxon>Diversisporales</taxon>
        <taxon>Gigasporaceae</taxon>
        <taxon>Racocetra</taxon>
    </lineage>
</organism>
<evidence type="ECO:0000313" key="1">
    <source>
        <dbReference type="EMBL" id="CAG8833715.1"/>
    </source>
</evidence>
<feature type="non-terminal residue" evidence="1">
    <location>
        <position position="255"/>
    </location>
</feature>
<reference evidence="1" key="1">
    <citation type="submission" date="2021-06" db="EMBL/GenBank/DDBJ databases">
        <authorList>
            <person name="Kallberg Y."/>
            <person name="Tangrot J."/>
            <person name="Rosling A."/>
        </authorList>
    </citation>
    <scope>NUCLEOTIDE SEQUENCE</scope>
    <source>
        <strain evidence="1">MA461A</strain>
    </source>
</reference>
<accession>A0ACA9SBZ5</accession>
<gene>
    <name evidence="1" type="ORF">RPERSI_LOCUS28930</name>
</gene>
<dbReference type="EMBL" id="CAJVQC010107252">
    <property type="protein sequence ID" value="CAG8833715.1"/>
    <property type="molecule type" value="Genomic_DNA"/>
</dbReference>